<evidence type="ECO:0000256" key="1">
    <source>
        <dbReference type="ARBA" id="ARBA00004141"/>
    </source>
</evidence>
<dbReference type="PROSITE" id="PS00217">
    <property type="entry name" value="SUGAR_TRANSPORT_2"/>
    <property type="match status" value="1"/>
</dbReference>
<evidence type="ECO:0000313" key="12">
    <source>
        <dbReference type="Proteomes" id="UP000279259"/>
    </source>
</evidence>
<keyword evidence="6 9" id="KW-0472">Membrane</keyword>
<comment type="similarity">
    <text evidence="2 8">Belongs to the major facilitator superfamily. Sugar transporter (TC 2.A.1.1) family.</text>
</comment>
<comment type="catalytic activity">
    <reaction evidence="7">
        <text>myo-inositol(out) + H(+)(out) = myo-inositol(in) + H(+)(in)</text>
        <dbReference type="Rhea" id="RHEA:60364"/>
        <dbReference type="ChEBI" id="CHEBI:15378"/>
        <dbReference type="ChEBI" id="CHEBI:17268"/>
    </reaction>
</comment>
<feature type="transmembrane region" description="Helical" evidence="9">
    <location>
        <begin position="480"/>
        <end position="500"/>
    </location>
</feature>
<sequence>MLPSTVFDEKEILPGADGTDRAVATQDDSRALIDAAIAVAEYEKTLSFSQIFKLYWKGAVWSIVLSLALIMEGMDTGLINNFFGQSSFINHFGFTDAAGKKYIPADWQAAINNANNIGSIIGLAINGWAQSRFGSRRVYMVTMVLMTGFIFVLVFATSLQMLFAGALLCGIPWGILQTLTTAYAAEICPPAMRGYLAAWVAMSWGAGTFLATGILRGSLSLTGDWGWRVPYMLQWVWPVPLFVAAFFAPESPWYLVRMGKIDQAETTLRRCARAGHYTEDTMRQQIALMVYTNEVEKEESAHATSYRDLFKGNNRRRTEIACVTWLIQMTNGQAICGYATVFLQAAGMPQVQAFNYSMGIQSGNILGTGVAIYLMRFFGRRTFYLAGQGGIGFFMLIVGILGVIPATSGVSIGIAALLVCINLTYKLTLGPACYAIVSEIPSGRIRAQTVVLARASYICMSLVINQLVPRMLNATSWNWGAKSGFFFLGLNILTLVYTVFRIPETRNRTYAELDLLFAEKVPARKFASATVDVTNGCLHENNSLDVEGKGEIQQIETAGSMKH</sequence>
<feature type="transmembrane region" description="Helical" evidence="9">
    <location>
        <begin position="196"/>
        <end position="215"/>
    </location>
</feature>
<evidence type="ECO:0000256" key="8">
    <source>
        <dbReference type="RuleBase" id="RU003346"/>
    </source>
</evidence>
<keyword evidence="4 9" id="KW-0812">Transmembrane</keyword>
<dbReference type="OrthoDB" id="6612291at2759"/>
<feature type="transmembrane region" description="Helical" evidence="9">
    <location>
        <begin position="383"/>
        <end position="404"/>
    </location>
</feature>
<evidence type="ECO:0000256" key="5">
    <source>
        <dbReference type="ARBA" id="ARBA00022989"/>
    </source>
</evidence>
<evidence type="ECO:0000256" key="9">
    <source>
        <dbReference type="SAM" id="Phobius"/>
    </source>
</evidence>
<dbReference type="GO" id="GO:0005351">
    <property type="term" value="F:carbohydrate:proton symporter activity"/>
    <property type="evidence" value="ECO:0007669"/>
    <property type="project" value="TreeGrafter"/>
</dbReference>
<evidence type="ECO:0000256" key="4">
    <source>
        <dbReference type="ARBA" id="ARBA00022692"/>
    </source>
</evidence>
<feature type="transmembrane region" description="Helical" evidence="9">
    <location>
        <begin position="410"/>
        <end position="437"/>
    </location>
</feature>
<comment type="subcellular location">
    <subcellularLocation>
        <location evidence="1">Membrane</location>
        <topology evidence="1">Multi-pass membrane protein</topology>
    </subcellularLocation>
</comment>
<dbReference type="InterPro" id="IPR020846">
    <property type="entry name" value="MFS_dom"/>
</dbReference>
<dbReference type="FunFam" id="1.20.1250.20:FF:000078">
    <property type="entry name" value="MFS maltose transporter, putative"/>
    <property type="match status" value="1"/>
</dbReference>
<comment type="caution">
    <text evidence="11">The sequence shown here is derived from an EMBL/GenBank/DDBJ whole genome shotgun (WGS) entry which is preliminary data.</text>
</comment>
<reference evidence="11 12" key="1">
    <citation type="submission" date="2018-11" db="EMBL/GenBank/DDBJ databases">
        <title>Genome sequence of Saitozyma podzolica DSM 27192.</title>
        <authorList>
            <person name="Aliyu H."/>
            <person name="Gorte O."/>
            <person name="Ochsenreither K."/>
        </authorList>
    </citation>
    <scope>NUCLEOTIDE SEQUENCE [LARGE SCALE GENOMIC DNA]</scope>
    <source>
        <strain evidence="11 12">DSM 27192</strain>
    </source>
</reference>
<dbReference type="InterPro" id="IPR005828">
    <property type="entry name" value="MFS_sugar_transport-like"/>
</dbReference>
<evidence type="ECO:0000313" key="11">
    <source>
        <dbReference type="EMBL" id="RSH93794.1"/>
    </source>
</evidence>
<evidence type="ECO:0000256" key="6">
    <source>
        <dbReference type="ARBA" id="ARBA00023136"/>
    </source>
</evidence>
<keyword evidence="5 9" id="KW-1133">Transmembrane helix</keyword>
<dbReference type="EMBL" id="RSCD01000003">
    <property type="protein sequence ID" value="RSH93794.1"/>
    <property type="molecule type" value="Genomic_DNA"/>
</dbReference>
<dbReference type="SUPFAM" id="SSF103473">
    <property type="entry name" value="MFS general substrate transporter"/>
    <property type="match status" value="1"/>
</dbReference>
<feature type="domain" description="Major facilitator superfamily (MFS) profile" evidence="10">
    <location>
        <begin position="61"/>
        <end position="506"/>
    </location>
</feature>
<evidence type="ECO:0000256" key="3">
    <source>
        <dbReference type="ARBA" id="ARBA00022448"/>
    </source>
</evidence>
<dbReference type="Gene3D" id="1.20.1250.20">
    <property type="entry name" value="MFS general substrate transporter like domains"/>
    <property type="match status" value="1"/>
</dbReference>
<dbReference type="PANTHER" id="PTHR48022">
    <property type="entry name" value="PLASTIDIC GLUCOSE TRANSPORTER 4"/>
    <property type="match status" value="1"/>
</dbReference>
<feature type="transmembrane region" description="Helical" evidence="9">
    <location>
        <begin position="449"/>
        <end position="468"/>
    </location>
</feature>
<feature type="transmembrane region" description="Helical" evidence="9">
    <location>
        <begin position="162"/>
        <end position="184"/>
    </location>
</feature>
<dbReference type="Proteomes" id="UP000279259">
    <property type="component" value="Unassembled WGS sequence"/>
</dbReference>
<dbReference type="InterPro" id="IPR003663">
    <property type="entry name" value="Sugar/inositol_transpt"/>
</dbReference>
<proteinExistence type="inferred from homology"/>
<dbReference type="Pfam" id="PF00083">
    <property type="entry name" value="Sugar_tr"/>
    <property type="match status" value="1"/>
</dbReference>
<evidence type="ECO:0000256" key="7">
    <source>
        <dbReference type="ARBA" id="ARBA00049119"/>
    </source>
</evidence>
<feature type="transmembrane region" description="Helical" evidence="9">
    <location>
        <begin position="235"/>
        <end position="256"/>
    </location>
</feature>
<dbReference type="InterPro" id="IPR050360">
    <property type="entry name" value="MFS_Sugar_Transporters"/>
</dbReference>
<dbReference type="AlphaFoldDB" id="A0A427YRP0"/>
<protein>
    <recommendedName>
        <fullName evidence="10">Major facilitator superfamily (MFS) profile domain-containing protein</fullName>
    </recommendedName>
</protein>
<evidence type="ECO:0000256" key="2">
    <source>
        <dbReference type="ARBA" id="ARBA00010992"/>
    </source>
</evidence>
<dbReference type="InterPro" id="IPR005829">
    <property type="entry name" value="Sugar_transporter_CS"/>
</dbReference>
<name>A0A427YRP0_9TREE</name>
<dbReference type="PANTHER" id="PTHR48022:SF53">
    <property type="entry name" value="ALPHA-GLUCOSIDE TRANSPORTER, PUTATIVE (AFU_ORTHOLOGUE AFUA_3G01700)-RELATED"/>
    <property type="match status" value="1"/>
</dbReference>
<accession>A0A427YRP0</accession>
<keyword evidence="3 8" id="KW-0813">Transport</keyword>
<dbReference type="InterPro" id="IPR036259">
    <property type="entry name" value="MFS_trans_sf"/>
</dbReference>
<keyword evidence="12" id="KW-1185">Reference proteome</keyword>
<dbReference type="PROSITE" id="PS50850">
    <property type="entry name" value="MFS"/>
    <property type="match status" value="1"/>
</dbReference>
<gene>
    <name evidence="11" type="ORF">EHS25_006442</name>
</gene>
<organism evidence="11 12">
    <name type="scientific">Saitozyma podzolica</name>
    <dbReference type="NCBI Taxonomy" id="1890683"/>
    <lineage>
        <taxon>Eukaryota</taxon>
        <taxon>Fungi</taxon>
        <taxon>Dikarya</taxon>
        <taxon>Basidiomycota</taxon>
        <taxon>Agaricomycotina</taxon>
        <taxon>Tremellomycetes</taxon>
        <taxon>Tremellales</taxon>
        <taxon>Trimorphomycetaceae</taxon>
        <taxon>Saitozyma</taxon>
    </lineage>
</organism>
<dbReference type="NCBIfam" id="TIGR00879">
    <property type="entry name" value="SP"/>
    <property type="match status" value="1"/>
</dbReference>
<evidence type="ECO:0000259" key="10">
    <source>
        <dbReference type="PROSITE" id="PS50850"/>
    </source>
</evidence>
<dbReference type="GO" id="GO:0016020">
    <property type="term" value="C:membrane"/>
    <property type="evidence" value="ECO:0007669"/>
    <property type="project" value="UniProtKB-SubCell"/>
</dbReference>
<feature type="transmembrane region" description="Helical" evidence="9">
    <location>
        <begin position="138"/>
        <end position="156"/>
    </location>
</feature>